<evidence type="ECO:0000313" key="1">
    <source>
        <dbReference type="EMBL" id="KAL0104910.1"/>
    </source>
</evidence>
<name>A0AAW2ESB0_9HYME</name>
<reference evidence="1 2" key="1">
    <citation type="submission" date="2023-03" db="EMBL/GenBank/DDBJ databases">
        <title>High recombination rates correlate with genetic variation in Cardiocondyla obscurior ants.</title>
        <authorList>
            <person name="Errbii M."/>
        </authorList>
    </citation>
    <scope>NUCLEOTIDE SEQUENCE [LARGE SCALE GENOMIC DNA]</scope>
    <source>
        <strain evidence="1">Alpha-2009</strain>
        <tissue evidence="1">Whole body</tissue>
    </source>
</reference>
<keyword evidence="2" id="KW-1185">Reference proteome</keyword>
<protein>
    <submittedName>
        <fullName evidence="1">Uncharacterized protein</fullName>
    </submittedName>
</protein>
<evidence type="ECO:0000313" key="2">
    <source>
        <dbReference type="Proteomes" id="UP001430953"/>
    </source>
</evidence>
<dbReference type="AlphaFoldDB" id="A0AAW2ESB0"/>
<accession>A0AAW2ESB0</accession>
<comment type="caution">
    <text evidence="1">The sequence shown here is derived from an EMBL/GenBank/DDBJ whole genome shotgun (WGS) entry which is preliminary data.</text>
</comment>
<organism evidence="1 2">
    <name type="scientific">Cardiocondyla obscurior</name>
    <dbReference type="NCBI Taxonomy" id="286306"/>
    <lineage>
        <taxon>Eukaryota</taxon>
        <taxon>Metazoa</taxon>
        <taxon>Ecdysozoa</taxon>
        <taxon>Arthropoda</taxon>
        <taxon>Hexapoda</taxon>
        <taxon>Insecta</taxon>
        <taxon>Pterygota</taxon>
        <taxon>Neoptera</taxon>
        <taxon>Endopterygota</taxon>
        <taxon>Hymenoptera</taxon>
        <taxon>Apocrita</taxon>
        <taxon>Aculeata</taxon>
        <taxon>Formicoidea</taxon>
        <taxon>Formicidae</taxon>
        <taxon>Myrmicinae</taxon>
        <taxon>Cardiocondyla</taxon>
    </lineage>
</organism>
<dbReference type="Proteomes" id="UP001430953">
    <property type="component" value="Unassembled WGS sequence"/>
</dbReference>
<gene>
    <name evidence="1" type="ORF">PUN28_016512</name>
</gene>
<sequence>MSSHLHRRRIAPADIHNLLRRQYWIPFIAILTFASGVTRNNVGDLCNHALRHPGQCITNLADNLNRVHIQVSRTSTADNPRLDCSDYLGNHRCTSKKICDSV</sequence>
<proteinExistence type="predicted"/>
<dbReference type="EMBL" id="JADYXP020000019">
    <property type="protein sequence ID" value="KAL0104910.1"/>
    <property type="molecule type" value="Genomic_DNA"/>
</dbReference>